<dbReference type="PANTHER" id="PTHR43575">
    <property type="entry name" value="PROTEIN ABCI7, CHLOROPLASTIC"/>
    <property type="match status" value="1"/>
</dbReference>
<reference evidence="4 5" key="1">
    <citation type="submission" date="2018-03" db="EMBL/GenBank/DDBJ databases">
        <title>Adhaeribacter sp. HMF7605 Genome sequencing and assembly.</title>
        <authorList>
            <person name="Kang H."/>
            <person name="Kang J."/>
            <person name="Cha I."/>
            <person name="Kim H."/>
            <person name="Joh K."/>
        </authorList>
    </citation>
    <scope>NUCLEOTIDE SEQUENCE [LARGE SCALE GENOMIC DNA]</scope>
    <source>
        <strain evidence="4 5">HMF7605</strain>
    </source>
</reference>
<sequence length="448" mass="50518">MANQISTLPLYQDLLHGFDSWLTSRQTTGHEFTLPLRKKAMEHFQAMGFPSRKVEDWKYTNVLPFLQEPYEFNPDIIQNTDKAAITLDNINIPGLDAYRIVLVNGQVQLALSDELPAGIQIKSIVGAESEPAFQANFGQQIKLDKYHFAALNTAWYADGLFLEVPANTVLEKPFHLIHIYAGTGNLFIQPRNLIVINRSAAVSIVESVISDNSTGDIFVNSVSEVVVKENAQVHQYYLQTNSKNVRQVNHTEVSQKRNSVYNNYTFSLPEADLLRNNLHLNLNDEYTESHLYGLYLVNGRQLTDNHTFVNHLHPHCESNEVYKGVLLDNATGVFNGKIFVQRDAQKTNAFQQNNNLLLSNKATINSKPQLEIFADDVKCSHGSTVGQLSQEAMFYLRSRGISEQTARRLLVSAFAFDVTQNIQIPAVEAYINKLITQHIPAEQELVKA</sequence>
<evidence type="ECO:0000256" key="1">
    <source>
        <dbReference type="ARBA" id="ARBA00043967"/>
    </source>
</evidence>
<dbReference type="NCBIfam" id="TIGR01981">
    <property type="entry name" value="sufD"/>
    <property type="match status" value="1"/>
</dbReference>
<evidence type="ECO:0000313" key="5">
    <source>
        <dbReference type="Proteomes" id="UP000240357"/>
    </source>
</evidence>
<dbReference type="Pfam" id="PF01458">
    <property type="entry name" value="SUFBD_core"/>
    <property type="match status" value="1"/>
</dbReference>
<name>A0A2T2YDX3_9BACT</name>
<comment type="caution">
    <text evidence="4">The sequence shown here is derived from an EMBL/GenBank/DDBJ whole genome shotgun (WGS) entry which is preliminary data.</text>
</comment>
<feature type="domain" description="SUF system FeS cluster assembly SufBD core" evidence="2">
    <location>
        <begin position="184"/>
        <end position="414"/>
    </location>
</feature>
<dbReference type="AlphaFoldDB" id="A0A2T2YDX3"/>
<gene>
    <name evidence="4" type="primary">sufD</name>
    <name evidence="4" type="ORF">AHMF7605_09350</name>
</gene>
<keyword evidence="5" id="KW-1185">Reference proteome</keyword>
<dbReference type="InterPro" id="IPR011542">
    <property type="entry name" value="SUF_FeS_clus_asmbl_SufD"/>
</dbReference>
<proteinExistence type="inferred from homology"/>
<evidence type="ECO:0000313" key="4">
    <source>
        <dbReference type="EMBL" id="PSR53715.1"/>
    </source>
</evidence>
<evidence type="ECO:0000259" key="3">
    <source>
        <dbReference type="Pfam" id="PF19295"/>
    </source>
</evidence>
<dbReference type="InterPro" id="IPR000825">
    <property type="entry name" value="SUF_FeS_clus_asmbl_SufBD_core"/>
</dbReference>
<dbReference type="OrthoDB" id="9768262at2"/>
<dbReference type="InterPro" id="IPR055346">
    <property type="entry name" value="Fe-S_cluster_assembly_SufBD"/>
</dbReference>
<dbReference type="PANTHER" id="PTHR43575:SF1">
    <property type="entry name" value="PROTEIN ABCI7, CHLOROPLASTIC"/>
    <property type="match status" value="1"/>
</dbReference>
<comment type="similarity">
    <text evidence="1">Belongs to the iron-sulfur cluster assembly SufBD family.</text>
</comment>
<feature type="domain" description="SUF system FeS cluster assembly SufBD N-terminal" evidence="3">
    <location>
        <begin position="36"/>
        <end position="174"/>
    </location>
</feature>
<dbReference type="RefSeq" id="WP_106928618.1">
    <property type="nucleotide sequence ID" value="NZ_PYFT01000001.1"/>
</dbReference>
<evidence type="ECO:0000259" key="2">
    <source>
        <dbReference type="Pfam" id="PF01458"/>
    </source>
</evidence>
<dbReference type="Proteomes" id="UP000240357">
    <property type="component" value="Unassembled WGS sequence"/>
</dbReference>
<dbReference type="InterPro" id="IPR045595">
    <property type="entry name" value="SufBD_N"/>
</dbReference>
<dbReference type="Pfam" id="PF19295">
    <property type="entry name" value="SufBD_N"/>
    <property type="match status" value="1"/>
</dbReference>
<dbReference type="InterPro" id="IPR037284">
    <property type="entry name" value="SUF_FeS_clus_asmbl_SufBD_sf"/>
</dbReference>
<organism evidence="4 5">
    <name type="scientific">Adhaeribacter arboris</name>
    <dbReference type="NCBI Taxonomy" id="2072846"/>
    <lineage>
        <taxon>Bacteria</taxon>
        <taxon>Pseudomonadati</taxon>
        <taxon>Bacteroidota</taxon>
        <taxon>Cytophagia</taxon>
        <taxon>Cytophagales</taxon>
        <taxon>Hymenobacteraceae</taxon>
        <taxon>Adhaeribacter</taxon>
    </lineage>
</organism>
<accession>A0A2T2YDX3</accession>
<dbReference type="GO" id="GO:0016226">
    <property type="term" value="P:iron-sulfur cluster assembly"/>
    <property type="evidence" value="ECO:0007669"/>
    <property type="project" value="InterPro"/>
</dbReference>
<dbReference type="SUPFAM" id="SSF101960">
    <property type="entry name" value="Stabilizer of iron transporter SufD"/>
    <property type="match status" value="1"/>
</dbReference>
<dbReference type="EMBL" id="PYFT01000001">
    <property type="protein sequence ID" value="PSR53715.1"/>
    <property type="molecule type" value="Genomic_DNA"/>
</dbReference>
<protein>
    <submittedName>
        <fullName evidence="4">Fe-S cluster assembly protein SufD</fullName>
    </submittedName>
</protein>